<dbReference type="SUPFAM" id="SSF54285">
    <property type="entry name" value="MoaD/ThiS"/>
    <property type="match status" value="1"/>
</dbReference>
<evidence type="ECO:0000313" key="2">
    <source>
        <dbReference type="Proteomes" id="UP000886865"/>
    </source>
</evidence>
<dbReference type="Gene3D" id="3.10.20.30">
    <property type="match status" value="1"/>
</dbReference>
<proteinExistence type="predicted"/>
<dbReference type="AlphaFoldDB" id="A0A9D1FKB8"/>
<evidence type="ECO:0000313" key="1">
    <source>
        <dbReference type="EMBL" id="HIS75164.1"/>
    </source>
</evidence>
<dbReference type="InterPro" id="IPR003749">
    <property type="entry name" value="ThiS/MoaD-like"/>
</dbReference>
<dbReference type="EMBL" id="DVJQ01000076">
    <property type="protein sequence ID" value="HIS75164.1"/>
    <property type="molecule type" value="Genomic_DNA"/>
</dbReference>
<dbReference type="Pfam" id="PF02597">
    <property type="entry name" value="ThiS"/>
    <property type="match status" value="1"/>
</dbReference>
<reference evidence="1" key="2">
    <citation type="journal article" date="2021" name="PeerJ">
        <title>Extensive microbial diversity within the chicken gut microbiome revealed by metagenomics and culture.</title>
        <authorList>
            <person name="Gilroy R."/>
            <person name="Ravi A."/>
            <person name="Getino M."/>
            <person name="Pursley I."/>
            <person name="Horton D.L."/>
            <person name="Alikhan N.F."/>
            <person name="Baker D."/>
            <person name="Gharbi K."/>
            <person name="Hall N."/>
            <person name="Watson M."/>
            <person name="Adriaenssens E.M."/>
            <person name="Foster-Nyarko E."/>
            <person name="Jarju S."/>
            <person name="Secka A."/>
            <person name="Antonio M."/>
            <person name="Oren A."/>
            <person name="Chaudhuri R.R."/>
            <person name="La Ragione R."/>
            <person name="Hildebrand F."/>
            <person name="Pallen M.J."/>
        </authorList>
    </citation>
    <scope>NUCLEOTIDE SEQUENCE</scope>
    <source>
        <strain evidence="1">CHK152-2871</strain>
    </source>
</reference>
<dbReference type="PANTHER" id="PTHR34472:SF1">
    <property type="entry name" value="SULFUR CARRIER PROTEIN THIS"/>
    <property type="match status" value="1"/>
</dbReference>
<reference evidence="1" key="1">
    <citation type="submission" date="2020-10" db="EMBL/GenBank/DDBJ databases">
        <authorList>
            <person name="Gilroy R."/>
        </authorList>
    </citation>
    <scope>NUCLEOTIDE SEQUENCE</scope>
    <source>
        <strain evidence="1">CHK152-2871</strain>
    </source>
</reference>
<protein>
    <submittedName>
        <fullName evidence="1">Sulfur carrier protein ThiS</fullName>
    </submittedName>
</protein>
<organism evidence="1 2">
    <name type="scientific">Candidatus Galligastranaerophilus intestinavium</name>
    <dbReference type="NCBI Taxonomy" id="2840836"/>
    <lineage>
        <taxon>Bacteria</taxon>
        <taxon>Candidatus Galligastranaerophilus</taxon>
    </lineage>
</organism>
<dbReference type="InterPro" id="IPR010035">
    <property type="entry name" value="Thi_S"/>
</dbReference>
<name>A0A9D1FKB8_9BACT</name>
<sequence>MAQIILNGVKKDISDNISLSELLSDMDLPRFFVVEKNMQIVYRENFDNEFLKDGDSIEIATFCGGG</sequence>
<dbReference type="InterPro" id="IPR016155">
    <property type="entry name" value="Mopterin_synth/thiamin_S_b"/>
</dbReference>
<comment type="caution">
    <text evidence="1">The sequence shown here is derived from an EMBL/GenBank/DDBJ whole genome shotgun (WGS) entry which is preliminary data.</text>
</comment>
<gene>
    <name evidence="1" type="primary">thiS</name>
    <name evidence="1" type="ORF">IAA86_09130</name>
</gene>
<dbReference type="CDD" id="cd00565">
    <property type="entry name" value="Ubl_ThiS"/>
    <property type="match status" value="1"/>
</dbReference>
<dbReference type="NCBIfam" id="TIGR01683">
    <property type="entry name" value="thiS"/>
    <property type="match status" value="1"/>
</dbReference>
<dbReference type="InterPro" id="IPR012675">
    <property type="entry name" value="Beta-grasp_dom_sf"/>
</dbReference>
<dbReference type="PANTHER" id="PTHR34472">
    <property type="entry name" value="SULFUR CARRIER PROTEIN THIS"/>
    <property type="match status" value="1"/>
</dbReference>
<accession>A0A9D1FKB8</accession>
<dbReference type="Proteomes" id="UP000886865">
    <property type="component" value="Unassembled WGS sequence"/>
</dbReference>